<feature type="transmembrane region" description="Helical" evidence="7">
    <location>
        <begin position="356"/>
        <end position="373"/>
    </location>
</feature>
<dbReference type="Pfam" id="PF08449">
    <property type="entry name" value="UAA"/>
    <property type="match status" value="1"/>
</dbReference>
<evidence type="ECO:0008006" key="10">
    <source>
        <dbReference type="Google" id="ProtNLM"/>
    </source>
</evidence>
<accession>F4PGE8</accession>
<dbReference type="PANTHER" id="PTHR10778">
    <property type="entry name" value="SOLUTE CARRIER FAMILY 35 MEMBER B"/>
    <property type="match status" value="1"/>
</dbReference>
<feature type="transmembrane region" description="Helical" evidence="7">
    <location>
        <begin position="449"/>
        <end position="473"/>
    </location>
</feature>
<feature type="compositionally biased region" description="Low complexity" evidence="6">
    <location>
        <begin position="31"/>
        <end position="49"/>
    </location>
</feature>
<protein>
    <recommendedName>
        <fullName evidence="10">Sugar phosphate transporter domain-containing protein</fullName>
    </recommendedName>
</protein>
<name>F4PGE8_CACFS</name>
<dbReference type="GO" id="GO:0000139">
    <property type="term" value="C:Golgi membrane"/>
    <property type="evidence" value="ECO:0007669"/>
    <property type="project" value="TreeGrafter"/>
</dbReference>
<feature type="transmembrane region" description="Helical" evidence="7">
    <location>
        <begin position="212"/>
        <end position="234"/>
    </location>
</feature>
<feature type="transmembrane region" description="Helical" evidence="7">
    <location>
        <begin position="379"/>
        <end position="396"/>
    </location>
</feature>
<feature type="transmembrane region" description="Helical" evidence="7">
    <location>
        <begin position="417"/>
        <end position="437"/>
    </location>
</feature>
<keyword evidence="2" id="KW-0813">Transport</keyword>
<keyword evidence="9" id="KW-1185">Reference proteome</keyword>
<dbReference type="PANTHER" id="PTHR10778:SF8">
    <property type="entry name" value="ADENOSINE 3'-PHOSPHO 5'-PHOSPHOSULFATE TRANSPORTER 2"/>
    <property type="match status" value="1"/>
</dbReference>
<dbReference type="KEGG" id="dfa:DFA_03026"/>
<evidence type="ECO:0000313" key="8">
    <source>
        <dbReference type="EMBL" id="EGG24782.1"/>
    </source>
</evidence>
<dbReference type="RefSeq" id="XP_004362633.1">
    <property type="nucleotide sequence ID" value="XM_004362576.1"/>
</dbReference>
<dbReference type="OrthoDB" id="438495at2759"/>
<proteinExistence type="predicted"/>
<gene>
    <name evidence="8" type="ORF">DFA_03026</name>
</gene>
<dbReference type="STRING" id="1054147.F4PGE8"/>
<evidence type="ECO:0000256" key="3">
    <source>
        <dbReference type="ARBA" id="ARBA00022692"/>
    </source>
</evidence>
<dbReference type="GO" id="GO:0005789">
    <property type="term" value="C:endoplasmic reticulum membrane"/>
    <property type="evidence" value="ECO:0007669"/>
    <property type="project" value="TreeGrafter"/>
</dbReference>
<feature type="region of interest" description="Disordered" evidence="6">
    <location>
        <begin position="31"/>
        <end position="57"/>
    </location>
</feature>
<keyword evidence="4 7" id="KW-1133">Transmembrane helix</keyword>
<organism evidence="8 9">
    <name type="scientific">Cavenderia fasciculata</name>
    <name type="common">Slime mold</name>
    <name type="synonym">Dictyostelium fasciculatum</name>
    <dbReference type="NCBI Taxonomy" id="261658"/>
    <lineage>
        <taxon>Eukaryota</taxon>
        <taxon>Amoebozoa</taxon>
        <taxon>Evosea</taxon>
        <taxon>Eumycetozoa</taxon>
        <taxon>Dictyostelia</taxon>
        <taxon>Acytosteliales</taxon>
        <taxon>Cavenderiaceae</taxon>
        <taxon>Cavenderia</taxon>
    </lineage>
</organism>
<evidence type="ECO:0000256" key="4">
    <source>
        <dbReference type="ARBA" id="ARBA00022989"/>
    </source>
</evidence>
<reference evidence="9" key="1">
    <citation type="journal article" date="2011" name="Genome Res.">
        <title>Phylogeny-wide analysis of social amoeba genomes highlights ancient origins for complex intercellular communication.</title>
        <authorList>
            <person name="Heidel A.J."/>
            <person name="Lawal H.M."/>
            <person name="Felder M."/>
            <person name="Schilde C."/>
            <person name="Helps N.R."/>
            <person name="Tunggal B."/>
            <person name="Rivero F."/>
            <person name="John U."/>
            <person name="Schleicher M."/>
            <person name="Eichinger L."/>
            <person name="Platzer M."/>
            <person name="Noegel A.A."/>
            <person name="Schaap P."/>
            <person name="Gloeckner G."/>
        </authorList>
    </citation>
    <scope>NUCLEOTIDE SEQUENCE [LARGE SCALE GENOMIC DNA]</scope>
    <source>
        <strain evidence="9">SH3</strain>
    </source>
</reference>
<feature type="transmembrane region" description="Helical" evidence="7">
    <location>
        <begin position="246"/>
        <end position="267"/>
    </location>
</feature>
<dbReference type="EMBL" id="GL883006">
    <property type="protein sequence ID" value="EGG24782.1"/>
    <property type="molecule type" value="Genomic_DNA"/>
</dbReference>
<evidence type="ECO:0000313" key="9">
    <source>
        <dbReference type="Proteomes" id="UP000007797"/>
    </source>
</evidence>
<evidence type="ECO:0000256" key="7">
    <source>
        <dbReference type="SAM" id="Phobius"/>
    </source>
</evidence>
<comment type="subcellular location">
    <subcellularLocation>
        <location evidence="1">Membrane</location>
        <topology evidence="1">Multi-pass membrane protein</topology>
    </subcellularLocation>
</comment>
<evidence type="ECO:0000256" key="1">
    <source>
        <dbReference type="ARBA" id="ARBA00004141"/>
    </source>
</evidence>
<keyword evidence="3 7" id="KW-0812">Transmembrane</keyword>
<feature type="transmembrane region" description="Helical" evidence="7">
    <location>
        <begin position="331"/>
        <end position="349"/>
    </location>
</feature>
<evidence type="ECO:0000256" key="5">
    <source>
        <dbReference type="ARBA" id="ARBA00023136"/>
    </source>
</evidence>
<dbReference type="GeneID" id="14877239"/>
<sequence length="525" mass="59600">MDYPINELSPIIMSKNEDFFINNNNNHIINNSNNNNNSNNSNNSNNNISLKDRGKNNSPLIIANTNNNNNNNLHNHHNHISLTTEQADDETLISIPIGGLGIGNNENSNNNSINNPLQIDFDESENKYNQYSRTYNNVLSSIYSNKYISKIFGSSGSTRGGGWKQLSSSSSPKLHSGDYISLSSSTIIPPPPSSSSLSLEEQQQQPDQKIKFFGNSIMLYSAYMIFLYLIYGLLQEIIFKKQQVNFYNLYSFVQFLASFLFSVRGVLAETKTYHTKNGGVGGTSALSKYQYVIQKLSIKKIRLYLSLSFVLLMCKLLGNESLRYLNYKTKILFQSSKLIPVMVFGGFLFQRTYSMVDYLSVLSMIVGLVLFTVGDSLSSYLFSPLGVLMVLSYVFVESIKSILYEKILRDYSSELELSLFTNFFGTIMTLPIVFVSGEFKSSYAFFKDNIQVLILLSLFIFLGYYANITYLHLMRITDSLYANMMSSFRKDSILFYHILGILVFFFGIGVEMKHKSPRKNKDDIK</sequence>
<dbReference type="GO" id="GO:0046964">
    <property type="term" value="F:3'-phosphoadenosine 5'-phosphosulfate transmembrane transporter activity"/>
    <property type="evidence" value="ECO:0007669"/>
    <property type="project" value="TreeGrafter"/>
</dbReference>
<dbReference type="AlphaFoldDB" id="F4PGE8"/>
<dbReference type="Proteomes" id="UP000007797">
    <property type="component" value="Unassembled WGS sequence"/>
</dbReference>
<evidence type="ECO:0000256" key="6">
    <source>
        <dbReference type="SAM" id="MobiDB-lite"/>
    </source>
</evidence>
<evidence type="ECO:0000256" key="2">
    <source>
        <dbReference type="ARBA" id="ARBA00022448"/>
    </source>
</evidence>
<dbReference type="InterPro" id="IPR013657">
    <property type="entry name" value="SCL35B1-4/HUT1"/>
</dbReference>
<keyword evidence="5 7" id="KW-0472">Membrane</keyword>
<feature type="transmembrane region" description="Helical" evidence="7">
    <location>
        <begin position="493"/>
        <end position="510"/>
    </location>
</feature>